<comment type="catalytic activity">
    <reaction evidence="5 6">
        <text>NAD(+) + ATP = ADP + NADP(+) + H(+)</text>
        <dbReference type="Rhea" id="RHEA:18629"/>
        <dbReference type="ChEBI" id="CHEBI:15378"/>
        <dbReference type="ChEBI" id="CHEBI:30616"/>
        <dbReference type="ChEBI" id="CHEBI:57540"/>
        <dbReference type="ChEBI" id="CHEBI:58349"/>
        <dbReference type="ChEBI" id="CHEBI:456216"/>
        <dbReference type="EC" id="2.7.1.23"/>
    </reaction>
</comment>
<dbReference type="EMBL" id="CP097463">
    <property type="protein sequence ID" value="WAX56985.1"/>
    <property type="molecule type" value="Genomic_DNA"/>
</dbReference>
<keyword evidence="6" id="KW-0963">Cytoplasm</keyword>
<organism evidence="7 8">
    <name type="scientific">Jatrophihabitans cynanchi</name>
    <dbReference type="NCBI Taxonomy" id="2944128"/>
    <lineage>
        <taxon>Bacteria</taxon>
        <taxon>Bacillati</taxon>
        <taxon>Actinomycetota</taxon>
        <taxon>Actinomycetes</taxon>
        <taxon>Jatrophihabitantales</taxon>
        <taxon>Jatrophihabitantaceae</taxon>
        <taxon>Jatrophihabitans</taxon>
    </lineage>
</organism>
<dbReference type="InterPro" id="IPR017438">
    <property type="entry name" value="ATP-NAD_kinase_N"/>
</dbReference>
<dbReference type="Gene3D" id="3.40.50.10330">
    <property type="entry name" value="Probable inorganic polyphosphate/atp-NAD kinase, domain 1"/>
    <property type="match status" value="1"/>
</dbReference>
<feature type="binding site" evidence="6">
    <location>
        <begin position="142"/>
        <end position="143"/>
    </location>
    <ligand>
        <name>NAD(+)</name>
        <dbReference type="ChEBI" id="CHEBI:57540"/>
    </ligand>
</feature>
<dbReference type="HAMAP" id="MF_00361">
    <property type="entry name" value="NAD_kinase"/>
    <property type="match status" value="1"/>
</dbReference>
<feature type="binding site" evidence="6">
    <location>
        <begin position="68"/>
        <end position="69"/>
    </location>
    <ligand>
        <name>NAD(+)</name>
        <dbReference type="ChEBI" id="CHEBI:57540"/>
    </ligand>
</feature>
<dbReference type="SUPFAM" id="SSF111331">
    <property type="entry name" value="NAD kinase/diacylglycerol kinase-like"/>
    <property type="match status" value="1"/>
</dbReference>
<dbReference type="InterPro" id="IPR002504">
    <property type="entry name" value="NADK"/>
</dbReference>
<comment type="subcellular location">
    <subcellularLocation>
        <location evidence="6">Cytoplasm</location>
    </subcellularLocation>
</comment>
<evidence type="ECO:0000313" key="8">
    <source>
        <dbReference type="Proteomes" id="UP001164693"/>
    </source>
</evidence>
<evidence type="ECO:0000256" key="5">
    <source>
        <dbReference type="ARBA" id="ARBA00047925"/>
    </source>
</evidence>
<dbReference type="EC" id="2.7.1.23" evidence="6"/>
<dbReference type="Pfam" id="PF01513">
    <property type="entry name" value="NAD_kinase"/>
    <property type="match status" value="1"/>
</dbReference>
<comment type="similarity">
    <text evidence="6">Belongs to the NAD kinase family.</text>
</comment>
<dbReference type="PANTHER" id="PTHR20275:SF0">
    <property type="entry name" value="NAD KINASE"/>
    <property type="match status" value="1"/>
</dbReference>
<evidence type="ECO:0000256" key="1">
    <source>
        <dbReference type="ARBA" id="ARBA00022679"/>
    </source>
</evidence>
<accession>A0ABY7JZ39</accession>
<reference evidence="7" key="1">
    <citation type="submission" date="2022-05" db="EMBL/GenBank/DDBJ databases">
        <title>Jatrophihabitans sp. SB3-54 whole genome sequence.</title>
        <authorList>
            <person name="Suh M.K."/>
            <person name="Eom M.K."/>
            <person name="Kim J.S."/>
            <person name="Kim H.S."/>
            <person name="Do H.E."/>
            <person name="Shin Y.K."/>
            <person name="Lee J.-S."/>
        </authorList>
    </citation>
    <scope>NUCLEOTIDE SEQUENCE</scope>
    <source>
        <strain evidence="7">SB3-54</strain>
    </source>
</reference>
<keyword evidence="8" id="KW-1185">Reference proteome</keyword>
<keyword evidence="4 6" id="KW-0520">NAD</keyword>
<evidence type="ECO:0000256" key="4">
    <source>
        <dbReference type="ARBA" id="ARBA00023027"/>
    </source>
</evidence>
<comment type="cofactor">
    <cofactor evidence="6">
        <name>a divalent metal cation</name>
        <dbReference type="ChEBI" id="CHEBI:60240"/>
    </cofactor>
</comment>
<dbReference type="Proteomes" id="UP001164693">
    <property type="component" value="Chromosome"/>
</dbReference>
<evidence type="ECO:0000256" key="2">
    <source>
        <dbReference type="ARBA" id="ARBA00022777"/>
    </source>
</evidence>
<dbReference type="Gene3D" id="2.60.200.30">
    <property type="entry name" value="Probable inorganic polyphosphate/atp-NAD kinase, domain 2"/>
    <property type="match status" value="1"/>
</dbReference>
<evidence type="ECO:0000256" key="6">
    <source>
        <dbReference type="HAMAP-Rule" id="MF_00361"/>
    </source>
</evidence>
<feature type="binding site" evidence="6">
    <location>
        <position position="73"/>
    </location>
    <ligand>
        <name>NAD(+)</name>
        <dbReference type="ChEBI" id="CHEBI:57540"/>
    </ligand>
</feature>
<keyword evidence="6" id="KW-0067">ATP-binding</keyword>
<dbReference type="InterPro" id="IPR017437">
    <property type="entry name" value="ATP-NAD_kinase_PpnK-typ_C"/>
</dbReference>
<sequence>MRSVLLIAHTSREQITSLATRTADRLLTEGFQVRMLPGEAAAVAADVTVEPVERAAAGAELVLVFGGDGTFLRAAELARPAAVPMLGVNLGHVGFLAEAEPHALSDTVDAVVNHSYTVEERVTVDAEVVVDGAVQARAWALNEASLERTNRERMLEVGVAVDGRPLLRFGCDGVLCSTPTGSTAYAFSAGGPIMWPNVDALLVVPNAAHALFSRPIVVAPDSTVEIELPRDGHDGVLSCDGRRSVPVPSGAQVRLRRGELPVRIVRLGRWSFADRLVSKFQLPVRSFRDAAPPPDDLVAE</sequence>
<keyword evidence="3 6" id="KW-0521">NADP</keyword>
<feature type="active site" description="Proton acceptor" evidence="6">
    <location>
        <position position="68"/>
    </location>
</feature>
<keyword evidence="2 6" id="KW-0418">Kinase</keyword>
<proteinExistence type="inferred from homology"/>
<comment type="caution">
    <text evidence="6">Lacks conserved residue(s) required for the propagation of feature annotation.</text>
</comment>
<dbReference type="GO" id="GO:0003951">
    <property type="term" value="F:NAD+ kinase activity"/>
    <property type="evidence" value="ECO:0007669"/>
    <property type="project" value="UniProtKB-EC"/>
</dbReference>
<evidence type="ECO:0000313" key="7">
    <source>
        <dbReference type="EMBL" id="WAX56985.1"/>
    </source>
</evidence>
<dbReference type="Pfam" id="PF20143">
    <property type="entry name" value="NAD_kinase_C"/>
    <property type="match status" value="1"/>
</dbReference>
<feature type="binding site" evidence="6">
    <location>
        <position position="153"/>
    </location>
    <ligand>
        <name>NAD(+)</name>
        <dbReference type="ChEBI" id="CHEBI:57540"/>
    </ligand>
</feature>
<gene>
    <name evidence="6" type="primary">nadK</name>
    <name evidence="7" type="ORF">M6B22_21055</name>
</gene>
<evidence type="ECO:0000256" key="3">
    <source>
        <dbReference type="ARBA" id="ARBA00022857"/>
    </source>
</evidence>
<dbReference type="PANTHER" id="PTHR20275">
    <property type="entry name" value="NAD KINASE"/>
    <property type="match status" value="1"/>
</dbReference>
<name>A0ABY7JZ39_9ACTN</name>
<feature type="binding site" evidence="6">
    <location>
        <position position="172"/>
    </location>
    <ligand>
        <name>NAD(+)</name>
        <dbReference type="ChEBI" id="CHEBI:57540"/>
    </ligand>
</feature>
<keyword evidence="6" id="KW-0547">Nucleotide-binding</keyword>
<keyword evidence="1 6" id="KW-0808">Transferase</keyword>
<feature type="binding site" evidence="6">
    <location>
        <begin position="183"/>
        <end position="188"/>
    </location>
    <ligand>
        <name>NAD(+)</name>
        <dbReference type="ChEBI" id="CHEBI:57540"/>
    </ligand>
</feature>
<protein>
    <recommendedName>
        <fullName evidence="6">NAD kinase</fullName>
        <ecNumber evidence="6">2.7.1.23</ecNumber>
    </recommendedName>
    <alternativeName>
        <fullName evidence="6">ATP-dependent NAD kinase</fullName>
    </alternativeName>
</protein>
<comment type="function">
    <text evidence="6">Involved in the regulation of the intracellular balance of NAD and NADP, and is a key enzyme in the biosynthesis of NADP. Catalyzes specifically the phosphorylation on 2'-hydroxyl of the adenosine moiety of NAD to yield NADP.</text>
</comment>
<dbReference type="RefSeq" id="WP_269443519.1">
    <property type="nucleotide sequence ID" value="NZ_CP097463.1"/>
</dbReference>
<dbReference type="NCBIfam" id="NF002892">
    <property type="entry name" value="PRK03372.1"/>
    <property type="match status" value="1"/>
</dbReference>
<dbReference type="InterPro" id="IPR016064">
    <property type="entry name" value="NAD/diacylglycerol_kinase_sf"/>
</dbReference>
<feature type="binding site" evidence="6">
    <location>
        <position position="207"/>
    </location>
    <ligand>
        <name>NAD(+)</name>
        <dbReference type="ChEBI" id="CHEBI:57540"/>
    </ligand>
</feature>